<feature type="transmembrane region" description="Helical" evidence="1">
    <location>
        <begin position="20"/>
        <end position="41"/>
    </location>
</feature>
<dbReference type="AlphaFoldDB" id="A0A3N2Q437"/>
<keyword evidence="3" id="KW-1185">Reference proteome</keyword>
<evidence type="ECO:0000256" key="1">
    <source>
        <dbReference type="SAM" id="Phobius"/>
    </source>
</evidence>
<dbReference type="EMBL" id="ML119052">
    <property type="protein sequence ID" value="ROT41541.1"/>
    <property type="molecule type" value="Genomic_DNA"/>
</dbReference>
<dbReference type="Proteomes" id="UP000272025">
    <property type="component" value="Unassembled WGS sequence"/>
</dbReference>
<proteinExistence type="predicted"/>
<evidence type="ECO:0000313" key="3">
    <source>
        <dbReference type="Proteomes" id="UP000272025"/>
    </source>
</evidence>
<keyword evidence="1" id="KW-1133">Transmembrane helix</keyword>
<accession>A0A3N2Q437</accession>
<dbReference type="RefSeq" id="XP_028469347.1">
    <property type="nucleotide sequence ID" value="XM_028614016.1"/>
</dbReference>
<reference evidence="2 3" key="1">
    <citation type="journal article" date="2018" name="Mol. Ecol.">
        <title>The obligate alkalophilic soda-lake fungus Sodiomyces alkalinus has shifted to a protein diet.</title>
        <authorList>
            <person name="Grum-Grzhimaylo A.A."/>
            <person name="Falkoski D.L."/>
            <person name="van den Heuvel J."/>
            <person name="Valero-Jimenez C.A."/>
            <person name="Min B."/>
            <person name="Choi I.G."/>
            <person name="Lipzen A."/>
            <person name="Daum C.G."/>
            <person name="Aanen D.K."/>
            <person name="Tsang A."/>
            <person name="Henrissat B."/>
            <person name="Bilanenko E.N."/>
            <person name="de Vries R.P."/>
            <person name="van Kan J.A.L."/>
            <person name="Grigoriev I.V."/>
            <person name="Debets A.J.M."/>
        </authorList>
    </citation>
    <scope>NUCLEOTIDE SEQUENCE [LARGE SCALE GENOMIC DNA]</scope>
    <source>
        <strain evidence="2 3">F11</strain>
    </source>
</reference>
<gene>
    <name evidence="2" type="ORF">SODALDRAFT_357596</name>
</gene>
<evidence type="ECO:0000313" key="2">
    <source>
        <dbReference type="EMBL" id="ROT41541.1"/>
    </source>
</evidence>
<dbReference type="GeneID" id="39582494"/>
<organism evidence="2 3">
    <name type="scientific">Sodiomyces alkalinus (strain CBS 110278 / VKM F-3762 / F11)</name>
    <name type="common">Alkaliphilic filamentous fungus</name>
    <dbReference type="NCBI Taxonomy" id="1314773"/>
    <lineage>
        <taxon>Eukaryota</taxon>
        <taxon>Fungi</taxon>
        <taxon>Dikarya</taxon>
        <taxon>Ascomycota</taxon>
        <taxon>Pezizomycotina</taxon>
        <taxon>Sordariomycetes</taxon>
        <taxon>Hypocreomycetidae</taxon>
        <taxon>Glomerellales</taxon>
        <taxon>Plectosphaerellaceae</taxon>
        <taxon>Sodiomyces</taxon>
    </lineage>
</organism>
<sequence>MASAADTQRDVWGDAGEYDIGSLFAFCSPLALVTSALQLFLHEQMLYGYLLSLLCRARSMIQSLGSCFQGPPPHDARD</sequence>
<keyword evidence="1" id="KW-0812">Transmembrane</keyword>
<name>A0A3N2Q437_SODAK</name>
<keyword evidence="1" id="KW-0472">Membrane</keyword>
<protein>
    <submittedName>
        <fullName evidence="2">Uncharacterized protein</fullName>
    </submittedName>
</protein>